<dbReference type="EMBL" id="VCKX01000265">
    <property type="protein sequence ID" value="TMR22946.1"/>
    <property type="molecule type" value="Genomic_DNA"/>
</dbReference>
<name>A0A5S4FQF7_9ACTN</name>
<organism evidence="3 4">
    <name type="scientific">Nonomuraea zeae</name>
    <dbReference type="NCBI Taxonomy" id="1642303"/>
    <lineage>
        <taxon>Bacteria</taxon>
        <taxon>Bacillati</taxon>
        <taxon>Actinomycetota</taxon>
        <taxon>Actinomycetes</taxon>
        <taxon>Streptosporangiales</taxon>
        <taxon>Streptosporangiaceae</taxon>
        <taxon>Nonomuraea</taxon>
    </lineage>
</organism>
<evidence type="ECO:0000256" key="1">
    <source>
        <dbReference type="SAM" id="MobiDB-lite"/>
    </source>
</evidence>
<dbReference type="Pfam" id="PF03713">
    <property type="entry name" value="DUF305"/>
    <property type="match status" value="1"/>
</dbReference>
<gene>
    <name evidence="3" type="ORF">ETD85_48650</name>
</gene>
<feature type="compositionally biased region" description="Basic and acidic residues" evidence="1">
    <location>
        <begin position="16"/>
        <end position="37"/>
    </location>
</feature>
<feature type="region of interest" description="Disordered" evidence="1">
    <location>
        <begin position="1"/>
        <end position="37"/>
    </location>
</feature>
<dbReference type="InterPro" id="IPR005183">
    <property type="entry name" value="DUF305_CopM-like"/>
</dbReference>
<accession>A0A5S4FQF7</accession>
<reference evidence="3 4" key="1">
    <citation type="submission" date="2019-05" db="EMBL/GenBank/DDBJ databases">
        <title>Draft genome sequence of Nonomuraea zeae DSM 100528.</title>
        <authorList>
            <person name="Saricaoglu S."/>
            <person name="Isik K."/>
        </authorList>
    </citation>
    <scope>NUCLEOTIDE SEQUENCE [LARGE SCALE GENOMIC DNA]</scope>
    <source>
        <strain evidence="3 4">DSM 100528</strain>
    </source>
</reference>
<feature type="region of interest" description="Disordered" evidence="1">
    <location>
        <begin position="58"/>
        <end position="84"/>
    </location>
</feature>
<proteinExistence type="predicted"/>
<dbReference type="OrthoDB" id="3538028at2"/>
<dbReference type="AlphaFoldDB" id="A0A5S4FQF7"/>
<sequence length="236" mass="25067">MTASGRSSSAAPTGARRNDVPVRAGDPRPDPTPSREPRVPRILAVLLLLLLAGCSAAGQPSGQHAAGQHAAPQPSGHHAAAQPNPRYSATDVAWLQLAEALHARALPLLELAPDRAAGRPLAELAVRLGERHESGRDRLRALLAQARVSGENPHTQHDMPGMPTADDLRALSDLRDDAFDRRFVTLLRAYLDQLVLVAKGEQTAGGDREVRELAAAMQREHAAELAELAGLEGAAR</sequence>
<dbReference type="InterPro" id="IPR012347">
    <property type="entry name" value="Ferritin-like"/>
</dbReference>
<comment type="caution">
    <text evidence="3">The sequence shown here is derived from an EMBL/GenBank/DDBJ whole genome shotgun (WGS) entry which is preliminary data.</text>
</comment>
<evidence type="ECO:0000313" key="4">
    <source>
        <dbReference type="Proteomes" id="UP000306628"/>
    </source>
</evidence>
<keyword evidence="4" id="KW-1185">Reference proteome</keyword>
<feature type="compositionally biased region" description="Polar residues" evidence="1">
    <location>
        <begin position="1"/>
        <end position="11"/>
    </location>
</feature>
<feature type="domain" description="DUF305" evidence="2">
    <location>
        <begin position="91"/>
        <end position="229"/>
    </location>
</feature>
<dbReference type="Proteomes" id="UP000306628">
    <property type="component" value="Unassembled WGS sequence"/>
</dbReference>
<evidence type="ECO:0000259" key="2">
    <source>
        <dbReference type="Pfam" id="PF03713"/>
    </source>
</evidence>
<dbReference type="Gene3D" id="1.20.1260.10">
    <property type="match status" value="1"/>
</dbReference>
<evidence type="ECO:0000313" key="3">
    <source>
        <dbReference type="EMBL" id="TMR22946.1"/>
    </source>
</evidence>
<feature type="compositionally biased region" description="Low complexity" evidence="1">
    <location>
        <begin position="58"/>
        <end position="76"/>
    </location>
</feature>
<protein>
    <submittedName>
        <fullName evidence="3">DUF305 domain-containing protein</fullName>
    </submittedName>
</protein>